<evidence type="ECO:0000256" key="1">
    <source>
        <dbReference type="SAM" id="MobiDB-lite"/>
    </source>
</evidence>
<proteinExistence type="predicted"/>
<keyword evidence="3" id="KW-1185">Reference proteome</keyword>
<feature type="region of interest" description="Disordered" evidence="1">
    <location>
        <begin position="14"/>
        <end position="52"/>
    </location>
</feature>
<evidence type="ECO:0000313" key="2">
    <source>
        <dbReference type="EMBL" id="MEQ2198265.1"/>
    </source>
</evidence>
<reference evidence="2 3" key="1">
    <citation type="submission" date="2021-06" db="EMBL/GenBank/DDBJ databases">
        <authorList>
            <person name="Palmer J.M."/>
        </authorList>
    </citation>
    <scope>NUCLEOTIDE SEQUENCE [LARGE SCALE GENOMIC DNA]</scope>
    <source>
        <strain evidence="2 3">XC_2019</strain>
        <tissue evidence="2">Muscle</tissue>
    </source>
</reference>
<organism evidence="2 3">
    <name type="scientific">Xenoophorus captivus</name>
    <dbReference type="NCBI Taxonomy" id="1517983"/>
    <lineage>
        <taxon>Eukaryota</taxon>
        <taxon>Metazoa</taxon>
        <taxon>Chordata</taxon>
        <taxon>Craniata</taxon>
        <taxon>Vertebrata</taxon>
        <taxon>Euteleostomi</taxon>
        <taxon>Actinopterygii</taxon>
        <taxon>Neopterygii</taxon>
        <taxon>Teleostei</taxon>
        <taxon>Neoteleostei</taxon>
        <taxon>Acanthomorphata</taxon>
        <taxon>Ovalentaria</taxon>
        <taxon>Atherinomorphae</taxon>
        <taxon>Cyprinodontiformes</taxon>
        <taxon>Goodeidae</taxon>
        <taxon>Xenoophorus</taxon>
    </lineage>
</organism>
<dbReference type="EMBL" id="JAHRIN010019063">
    <property type="protein sequence ID" value="MEQ2198265.1"/>
    <property type="molecule type" value="Genomic_DNA"/>
</dbReference>
<sequence length="52" mass="5703">GAETLELGKVLKNWISSSPSPPSAMAVKEPPQTLETTADCRQKRKQSLSSRY</sequence>
<evidence type="ECO:0000313" key="3">
    <source>
        <dbReference type="Proteomes" id="UP001434883"/>
    </source>
</evidence>
<feature type="non-terminal residue" evidence="2">
    <location>
        <position position="1"/>
    </location>
</feature>
<name>A0ABV0QR31_9TELE</name>
<comment type="caution">
    <text evidence="2">The sequence shown here is derived from an EMBL/GenBank/DDBJ whole genome shotgun (WGS) entry which is preliminary data.</text>
</comment>
<protein>
    <submittedName>
        <fullName evidence="2">Uncharacterized protein</fullName>
    </submittedName>
</protein>
<gene>
    <name evidence="2" type="ORF">XENOCAPTIV_010289</name>
</gene>
<dbReference type="Proteomes" id="UP001434883">
    <property type="component" value="Unassembled WGS sequence"/>
</dbReference>
<accession>A0ABV0QR31</accession>